<reference evidence="18" key="1">
    <citation type="submission" date="2018-08" db="EMBL/GenBank/DDBJ databases">
        <authorList>
            <person name="Kim S.-J."/>
            <person name="Jung G.-Y."/>
        </authorList>
    </citation>
    <scope>NUCLEOTIDE SEQUENCE [LARGE SCALE GENOMIC DNA]</scope>
    <source>
        <strain evidence="18">GY_H</strain>
    </source>
</reference>
<dbReference type="GO" id="GO:0016020">
    <property type="term" value="C:membrane"/>
    <property type="evidence" value="ECO:0007669"/>
    <property type="project" value="UniProtKB-SubCell"/>
</dbReference>
<evidence type="ECO:0000256" key="6">
    <source>
        <dbReference type="ARBA" id="ARBA00019425"/>
    </source>
</evidence>
<dbReference type="InterPro" id="IPR034804">
    <property type="entry name" value="SQR/QFR_C/D"/>
</dbReference>
<keyword evidence="18" id="KW-1185">Reference proteome</keyword>
<keyword evidence="13 16" id="KW-1133">Transmembrane helix</keyword>
<evidence type="ECO:0000256" key="2">
    <source>
        <dbReference type="ARBA" id="ARBA00004050"/>
    </source>
</evidence>
<evidence type="ECO:0000256" key="11">
    <source>
        <dbReference type="ARBA" id="ARBA00022723"/>
    </source>
</evidence>
<keyword evidence="11" id="KW-0479">Metal-binding</keyword>
<keyword evidence="10 16" id="KW-0812">Transmembrane</keyword>
<evidence type="ECO:0000256" key="7">
    <source>
        <dbReference type="ARBA" id="ARBA00022448"/>
    </source>
</evidence>
<comment type="cofactor">
    <cofactor evidence="1">
        <name>heme</name>
        <dbReference type="ChEBI" id="CHEBI:30413"/>
    </cofactor>
</comment>
<dbReference type="InterPro" id="IPR000701">
    <property type="entry name" value="SuccDH_FuR_B_TM-su"/>
</dbReference>
<evidence type="ECO:0000256" key="14">
    <source>
        <dbReference type="ARBA" id="ARBA00023004"/>
    </source>
</evidence>
<evidence type="ECO:0000256" key="5">
    <source>
        <dbReference type="ARBA" id="ARBA00011558"/>
    </source>
</evidence>
<keyword evidence="15 16" id="KW-0472">Membrane</keyword>
<keyword evidence="9" id="KW-0349">Heme</keyword>
<organism evidence="17 18">
    <name type="scientific">Undibacter mobilis</name>
    <dbReference type="NCBI Taxonomy" id="2292256"/>
    <lineage>
        <taxon>Bacteria</taxon>
        <taxon>Pseudomonadati</taxon>
        <taxon>Pseudomonadota</taxon>
        <taxon>Alphaproteobacteria</taxon>
        <taxon>Hyphomicrobiales</taxon>
        <taxon>Nitrobacteraceae</taxon>
        <taxon>Undibacter</taxon>
    </lineage>
</organism>
<comment type="function">
    <text evidence="2">Membrane-anchoring subunit of succinate dehydrogenase (SDH).</text>
</comment>
<comment type="pathway">
    <text evidence="4">Carbohydrate metabolism; tricarboxylic acid cycle.</text>
</comment>
<dbReference type="InterPro" id="IPR014312">
    <property type="entry name" value="Succ_DH_anchor"/>
</dbReference>
<evidence type="ECO:0000256" key="8">
    <source>
        <dbReference type="ARBA" id="ARBA00022532"/>
    </source>
</evidence>
<feature type="transmembrane region" description="Helical" evidence="16">
    <location>
        <begin position="32"/>
        <end position="52"/>
    </location>
</feature>
<comment type="subunit">
    <text evidence="5">Part of an enzyme complex containing four subunits: a flavoprotein, an iron-sulfur protein, plus two membrane-anchoring proteins, SdhC and SdhD.</text>
</comment>
<gene>
    <name evidence="17" type="primary">sdhD</name>
    <name evidence="17" type="ORF">DXH78_06070</name>
</gene>
<accession>A0A371B998</accession>
<sequence>MNAPHDMRTPARRVRGLGPARSGTADFWHQRLTGFAGIFLSIALIVIVISLLGRSHAAAVQILGSPVVAIVMLLFILTGVYHMWIGMQEIILDYVHDDKYKFLSLMLNTFFCVAIGLASAFAILKLSFGV</sequence>
<dbReference type="AlphaFoldDB" id="A0A371B998"/>
<protein>
    <recommendedName>
        <fullName evidence="6">Succinate dehydrogenase hydrophobic membrane anchor subunit</fullName>
    </recommendedName>
</protein>
<evidence type="ECO:0000313" key="18">
    <source>
        <dbReference type="Proteomes" id="UP000263993"/>
    </source>
</evidence>
<keyword evidence="7" id="KW-0813">Transport</keyword>
<dbReference type="UniPathway" id="UPA00223"/>
<dbReference type="GO" id="GO:0046872">
    <property type="term" value="F:metal ion binding"/>
    <property type="evidence" value="ECO:0007669"/>
    <property type="project" value="UniProtKB-KW"/>
</dbReference>
<evidence type="ECO:0000313" key="17">
    <source>
        <dbReference type="EMBL" id="RDV04185.1"/>
    </source>
</evidence>
<evidence type="ECO:0000256" key="16">
    <source>
        <dbReference type="SAM" id="Phobius"/>
    </source>
</evidence>
<evidence type="ECO:0000256" key="9">
    <source>
        <dbReference type="ARBA" id="ARBA00022617"/>
    </source>
</evidence>
<dbReference type="OrthoDB" id="9809280at2"/>
<name>A0A371B998_9BRAD</name>
<dbReference type="Proteomes" id="UP000263993">
    <property type="component" value="Unassembled WGS sequence"/>
</dbReference>
<evidence type="ECO:0000256" key="10">
    <source>
        <dbReference type="ARBA" id="ARBA00022692"/>
    </source>
</evidence>
<keyword evidence="8" id="KW-0816">Tricarboxylic acid cycle</keyword>
<dbReference type="EMBL" id="QRGO01000001">
    <property type="protein sequence ID" value="RDV04185.1"/>
    <property type="molecule type" value="Genomic_DNA"/>
</dbReference>
<dbReference type="GO" id="GO:0020037">
    <property type="term" value="F:heme binding"/>
    <property type="evidence" value="ECO:0007669"/>
    <property type="project" value="InterPro"/>
</dbReference>
<dbReference type="NCBIfam" id="TIGR02968">
    <property type="entry name" value="succ_dehyd_anc"/>
    <property type="match status" value="1"/>
</dbReference>
<dbReference type="GO" id="GO:0006099">
    <property type="term" value="P:tricarboxylic acid cycle"/>
    <property type="evidence" value="ECO:0007669"/>
    <property type="project" value="UniProtKB-UniPathway"/>
</dbReference>
<evidence type="ECO:0000256" key="1">
    <source>
        <dbReference type="ARBA" id="ARBA00001971"/>
    </source>
</evidence>
<feature type="transmembrane region" description="Helical" evidence="16">
    <location>
        <begin position="102"/>
        <end position="124"/>
    </location>
</feature>
<dbReference type="SUPFAM" id="SSF81343">
    <property type="entry name" value="Fumarate reductase respiratory complex transmembrane subunits"/>
    <property type="match status" value="1"/>
</dbReference>
<evidence type="ECO:0000256" key="13">
    <source>
        <dbReference type="ARBA" id="ARBA00022989"/>
    </source>
</evidence>
<proteinExistence type="predicted"/>
<comment type="subcellular location">
    <subcellularLocation>
        <location evidence="3">Membrane</location>
        <topology evidence="3">Multi-pass membrane protein</topology>
    </subcellularLocation>
</comment>
<keyword evidence="12" id="KW-0249">Electron transport</keyword>
<dbReference type="Gene3D" id="1.20.1300.10">
    <property type="entry name" value="Fumarate reductase/succinate dehydrogenase, transmembrane subunit"/>
    <property type="match status" value="1"/>
</dbReference>
<comment type="caution">
    <text evidence="17">The sequence shown here is derived from an EMBL/GenBank/DDBJ whole genome shotgun (WGS) entry which is preliminary data.</text>
</comment>
<evidence type="ECO:0000256" key="3">
    <source>
        <dbReference type="ARBA" id="ARBA00004141"/>
    </source>
</evidence>
<dbReference type="Pfam" id="PF01127">
    <property type="entry name" value="Sdh_cyt"/>
    <property type="match status" value="1"/>
</dbReference>
<feature type="transmembrane region" description="Helical" evidence="16">
    <location>
        <begin position="58"/>
        <end position="81"/>
    </location>
</feature>
<dbReference type="CDD" id="cd03495">
    <property type="entry name" value="SQR_TypeC_SdhD_like"/>
    <property type="match status" value="1"/>
</dbReference>
<evidence type="ECO:0000256" key="15">
    <source>
        <dbReference type="ARBA" id="ARBA00023136"/>
    </source>
</evidence>
<evidence type="ECO:0000256" key="12">
    <source>
        <dbReference type="ARBA" id="ARBA00022982"/>
    </source>
</evidence>
<keyword evidence="14" id="KW-0408">Iron</keyword>
<evidence type="ECO:0000256" key="4">
    <source>
        <dbReference type="ARBA" id="ARBA00005163"/>
    </source>
</evidence>
<dbReference type="RefSeq" id="WP_115516212.1">
    <property type="nucleotide sequence ID" value="NZ_QRGO01000001.1"/>
</dbReference>